<accession>A0A9P1BKN6</accession>
<dbReference type="Gene3D" id="1.25.40.10">
    <property type="entry name" value="Tetratricopeptide repeat domain"/>
    <property type="match status" value="2"/>
</dbReference>
<protein>
    <submittedName>
        <fullName evidence="3">Pentacotripeptide-repeat region of PRORP domain-containing protein</fullName>
    </submittedName>
</protein>
<dbReference type="PANTHER" id="PTHR47447">
    <property type="entry name" value="OS03G0856100 PROTEIN"/>
    <property type="match status" value="1"/>
</dbReference>
<evidence type="ECO:0000256" key="1">
    <source>
        <dbReference type="ARBA" id="ARBA00022737"/>
    </source>
</evidence>
<sequence length="544" mass="58680">MLQTTSIDPKAVTSFIGSLTSNAASQKFRSSEGMAAILLELQGASLQLNIFHCSAAIKAFHYADGWSHALDFVSKMKTWAVAPDDLVLAAAVHSFEKSNGSSTSDRWATAITFLQQKQWKTGGEPCGDRHWATVQLNPAIGVCSNCGEWQVAASMLLWASYVRATLDAISYNSASNSFASGMWLRSVALLRMRHVRSVRSDVITFNSTSNALGQMAWAKGLLLLELIKRKGLQMNETSCGAAVKVCASKWQIATNLIEVVRSGSLRMNAVLGHSIVGACGMCNQWASSLQHISRLQADDTFDCKALVASIHAVLKARRWSLPLSLLWIHNRDCHHLGCVPTNAALAACGEGNAWATVLKLVQTIAESALVPDEVSWGTAVGSFEQVARWQHSLHFLTRTRSSKARTSDICCNSAASSCEKACNWQGALSVIHGMRQREGRPGSIGFNAAITACQNVRAWQWSLFFMVQLHLQQIATEVSCSEAAIAAAQASSWPLSLVLLQLWDGGGAWATSMGSAIEASGPKQRLQLLAKLGSSSVVSLSLEK</sequence>
<comment type="caution">
    <text evidence="2">The sequence shown here is derived from an EMBL/GenBank/DDBJ whole genome shotgun (WGS) entry which is preliminary data.</text>
</comment>
<dbReference type="InterPro" id="IPR011990">
    <property type="entry name" value="TPR-like_helical_dom_sf"/>
</dbReference>
<dbReference type="EMBL" id="CAMXCT020000121">
    <property type="protein sequence ID" value="CAL1127573.1"/>
    <property type="molecule type" value="Genomic_DNA"/>
</dbReference>
<name>A0A9P1BKN6_9DINO</name>
<dbReference type="EMBL" id="CAMXCT010000121">
    <property type="protein sequence ID" value="CAI3974198.1"/>
    <property type="molecule type" value="Genomic_DNA"/>
</dbReference>
<proteinExistence type="predicted"/>
<dbReference type="Proteomes" id="UP001152797">
    <property type="component" value="Unassembled WGS sequence"/>
</dbReference>
<keyword evidence="4" id="KW-1185">Reference proteome</keyword>
<evidence type="ECO:0000313" key="2">
    <source>
        <dbReference type="EMBL" id="CAI3974198.1"/>
    </source>
</evidence>
<gene>
    <name evidence="2" type="ORF">C1SCF055_LOCUS2619</name>
</gene>
<reference evidence="3 4" key="2">
    <citation type="submission" date="2024-05" db="EMBL/GenBank/DDBJ databases">
        <authorList>
            <person name="Chen Y."/>
            <person name="Shah S."/>
            <person name="Dougan E. K."/>
            <person name="Thang M."/>
            <person name="Chan C."/>
        </authorList>
    </citation>
    <scope>NUCLEOTIDE SEQUENCE [LARGE SCALE GENOMIC DNA]</scope>
</reference>
<organism evidence="2">
    <name type="scientific">Cladocopium goreaui</name>
    <dbReference type="NCBI Taxonomy" id="2562237"/>
    <lineage>
        <taxon>Eukaryota</taxon>
        <taxon>Sar</taxon>
        <taxon>Alveolata</taxon>
        <taxon>Dinophyceae</taxon>
        <taxon>Suessiales</taxon>
        <taxon>Symbiodiniaceae</taxon>
        <taxon>Cladocopium</taxon>
    </lineage>
</organism>
<reference evidence="2" key="1">
    <citation type="submission" date="2022-10" db="EMBL/GenBank/DDBJ databases">
        <authorList>
            <person name="Chen Y."/>
            <person name="Dougan E. K."/>
            <person name="Chan C."/>
            <person name="Rhodes N."/>
            <person name="Thang M."/>
        </authorList>
    </citation>
    <scope>NUCLEOTIDE SEQUENCE</scope>
</reference>
<dbReference type="EMBL" id="CAMXCT030000121">
    <property type="protein sequence ID" value="CAL4761510.1"/>
    <property type="molecule type" value="Genomic_DNA"/>
</dbReference>
<dbReference type="AlphaFoldDB" id="A0A9P1BKN6"/>
<dbReference type="OrthoDB" id="743409at2759"/>
<keyword evidence="1" id="KW-0677">Repeat</keyword>
<evidence type="ECO:0000313" key="4">
    <source>
        <dbReference type="Proteomes" id="UP001152797"/>
    </source>
</evidence>
<dbReference type="PANTHER" id="PTHR47447:SF17">
    <property type="entry name" value="OS12G0638900 PROTEIN"/>
    <property type="match status" value="1"/>
</dbReference>
<evidence type="ECO:0000313" key="3">
    <source>
        <dbReference type="EMBL" id="CAL4761510.1"/>
    </source>
</evidence>